<accession>A0A8H7T4G8</accession>
<dbReference type="InterPro" id="IPR036779">
    <property type="entry name" value="LysM_dom_sf"/>
</dbReference>
<evidence type="ECO:0000256" key="1">
    <source>
        <dbReference type="SAM" id="MobiDB-lite"/>
    </source>
</evidence>
<feature type="domain" description="WSC" evidence="2">
    <location>
        <begin position="1480"/>
        <end position="1572"/>
    </location>
</feature>
<dbReference type="FunFam" id="2.160.20.10:FF:000049">
    <property type="entry name" value="Putative exo-beta-1,3-glucanase"/>
    <property type="match status" value="1"/>
</dbReference>
<dbReference type="GO" id="GO:0004650">
    <property type="term" value="F:polygalacturonase activity"/>
    <property type="evidence" value="ECO:0007669"/>
    <property type="project" value="InterPro"/>
</dbReference>
<dbReference type="InterPro" id="IPR024535">
    <property type="entry name" value="RHGA/B-epi-like_pectate_lyase"/>
</dbReference>
<dbReference type="Pfam" id="PF01822">
    <property type="entry name" value="WSC"/>
    <property type="match status" value="2"/>
</dbReference>
<dbReference type="InterPro" id="IPR039279">
    <property type="entry name" value="QRT3-like"/>
</dbReference>
<keyword evidence="5" id="KW-1185">Reference proteome</keyword>
<gene>
    <name evidence="4" type="ORF">IFR04_013861</name>
</gene>
<dbReference type="CDD" id="cd00118">
    <property type="entry name" value="LysM"/>
    <property type="match status" value="1"/>
</dbReference>
<reference evidence="4" key="1">
    <citation type="submission" date="2021-02" db="EMBL/GenBank/DDBJ databases">
        <title>Genome sequence Cadophora malorum strain M34.</title>
        <authorList>
            <person name="Stefanovic E."/>
            <person name="Vu D."/>
            <person name="Scully C."/>
            <person name="Dijksterhuis J."/>
            <person name="Roader J."/>
            <person name="Houbraken J."/>
        </authorList>
    </citation>
    <scope>NUCLEOTIDE SEQUENCE</scope>
    <source>
        <strain evidence="4">M34</strain>
    </source>
</reference>
<evidence type="ECO:0000259" key="3">
    <source>
        <dbReference type="PROSITE" id="PS51782"/>
    </source>
</evidence>
<evidence type="ECO:0000313" key="5">
    <source>
        <dbReference type="Proteomes" id="UP000664132"/>
    </source>
</evidence>
<sequence>MATITPWKSFSKISAFFQIPLLVLFVFCAVFAFPVEAQSHHHHNHHTHDKALDRRYVGNGTGSLADAKAILERAMEALVAANKKRLENPQVNKYEFRTSSEILKGLGLAPPLDYGQNETGQSIKSRSFANSSLSTSNSTDNESFAYTIPAELAEAARLVAEATPLDLTAGDLPTSTEPLPGTNDTNVMKQALLNPDGLHGWTPEILPSILTPQNMTDGSIEERAPSAFWLANMKQNGQSPFAPSGYKVWRNVMDYGATGNGVTDDTAAINRAIAEGGRCGINCGSSTIFPATVFFPAGNYLVSSPIIQYYNTEMLGDVTNLPTIIAAPSFIGLGVITSDVYIGVTEGWYLNTNNFLRSVKNFNMDITRTRLDTQVCAIHWQVAQGTSLENINFSMSSAAGSTQQGIYMENGSGGWLSDLTFTGGRFGAFLGNQQFSSRNLVFNGCKTALQIHWDWAWTMQGVNIQNCGTGIVIVGGAGGPLSTTQGVGSLTLLDLTIQNTPLGIETSLFSTNSTSLLIQNAYLSNVLKAVTNTQNGNTLLAGSAGATTIDSWGFGMMTGSSGIGSFAAARNIPTMNRTRSLVDTTGLKNMPQSKFFTRKRPTYTNIGFSQILDVTAYGVVGDGKTDNTAALNSVLAVAANLSSIVFIPFGVYKITDTVHIPVGSRIVGQAWSQIMATGVKFQNANSPKVAVQVGKVGDIGVIEIQHMMFTVAGPTAGAIVVEWNVHEISQGSVGLWDTHIRVGGAIGTDLQRANCPKLTGKINPNCKAASLLFHMTSQSSAYIENAWLWVADHDMDIVTQDQIDIYSGRGLLIESQGPTWLYGTSVEHNVLYQYQVSGANNLFMGVIQTESPYYQVAPTAPSPFTTELGLFANDPSFSKCKAGSVSCALSWAVRIVDSTNIYVLGAGLYSWFQEYKQTCLLTESCQDRVFEIEQSSDIWIYNLVTKGTFEMISPANGVPTLSSSNQNGFTASLLAWLEGSNQTTGARNFTGFQLYSTDFISELRLPSTCVTALTAKIYCNNLLATYTNPEWAGSLGNDTLTDSVCQAGCGTSLKSYYDTVKSSCNGYNVTGAPPSMLGGYVWQGYNETCLKNDGKYCNDVIANFLTVDDVSTLPITSMCSPCYVNRLKMMQASQYSGYAGVYESILAYVVTTCRLGTATTVLPPLISPTPTPTPVCASGKYHSAITGDTCDSISLANNASSASLFMGNSASITNCSAIVAGSKLCIPLSCYVYALKQNDTCASIESRYNLGLAGLRGYNPWINFDCSGLQQSSTIYGKVLCLSPQGGVYNATDILGGYSPNPFTKDQYSTTIVAPPSNATIAKGTTLKCGKWYTAQAGDTCAIMSVGSGITAALLTAINPSLPASACSLGVVANLTYCVSPIALWNSTSVDVAPPDAGAAASAAATAAYWASLSSASAASRSSSTKSSTKALSSSTHSSTKSLLPSTTSNALSSTSKSSSRSIVTSSTSSSSLPTATAVPYTYQGCWSDSGNPRALSSASLNNASMSISLCAAFCTPLYPIFGIEYGSECWCGTYMGHGSVHTPASDCSVPCAGKPSETCGGGNRLSVYYTGAGALPQAAVPAIVGTIGDYIYRGCWTEGYNVRALGSSATVRNDMSVEVCEEFCRGYPLFGLEYASECYCGMALGNGTKYVQNEECSMPCAGNMAQLCGAGNRLLIYSNL</sequence>
<dbReference type="PROSITE" id="PS51212">
    <property type="entry name" value="WSC"/>
    <property type="match status" value="2"/>
</dbReference>
<proteinExistence type="predicted"/>
<evidence type="ECO:0008006" key="6">
    <source>
        <dbReference type="Google" id="ProtNLM"/>
    </source>
</evidence>
<dbReference type="InterPro" id="IPR011050">
    <property type="entry name" value="Pectin_lyase_fold/virulence"/>
</dbReference>
<feature type="domain" description="WSC" evidence="2">
    <location>
        <begin position="1590"/>
        <end position="1681"/>
    </location>
</feature>
<feature type="domain" description="LysM" evidence="3">
    <location>
        <begin position="1180"/>
        <end position="1226"/>
    </location>
</feature>
<dbReference type="PANTHER" id="PTHR33928">
    <property type="entry name" value="POLYGALACTURONASE QRT3"/>
    <property type="match status" value="1"/>
</dbReference>
<evidence type="ECO:0000313" key="4">
    <source>
        <dbReference type="EMBL" id="KAG4413002.1"/>
    </source>
</evidence>
<dbReference type="Gene3D" id="2.160.20.10">
    <property type="entry name" value="Single-stranded right-handed beta-helix, Pectin lyase-like"/>
    <property type="match status" value="2"/>
</dbReference>
<dbReference type="SUPFAM" id="SSF51126">
    <property type="entry name" value="Pectin lyase-like"/>
    <property type="match status" value="2"/>
</dbReference>
<dbReference type="CDD" id="cd23668">
    <property type="entry name" value="GH55_beta13glucanase-like"/>
    <property type="match status" value="1"/>
</dbReference>
<dbReference type="Proteomes" id="UP000664132">
    <property type="component" value="Unassembled WGS sequence"/>
</dbReference>
<dbReference type="InterPro" id="IPR018392">
    <property type="entry name" value="LysM"/>
</dbReference>
<dbReference type="PANTHER" id="PTHR33928:SF2">
    <property type="entry name" value="PECTATE LYASE SUPERFAMILY PROTEIN DOMAIN-CONTAINING PROTEIN-RELATED"/>
    <property type="match status" value="1"/>
</dbReference>
<dbReference type="PROSITE" id="PS51782">
    <property type="entry name" value="LYSM"/>
    <property type="match status" value="1"/>
</dbReference>
<comment type="caution">
    <text evidence="4">The sequence shown here is derived from an EMBL/GenBank/DDBJ whole genome shotgun (WGS) entry which is preliminary data.</text>
</comment>
<dbReference type="InterPro" id="IPR002889">
    <property type="entry name" value="WSC_carb-bd"/>
</dbReference>
<organism evidence="4 5">
    <name type="scientific">Cadophora malorum</name>
    <dbReference type="NCBI Taxonomy" id="108018"/>
    <lineage>
        <taxon>Eukaryota</taxon>
        <taxon>Fungi</taxon>
        <taxon>Dikarya</taxon>
        <taxon>Ascomycota</taxon>
        <taxon>Pezizomycotina</taxon>
        <taxon>Leotiomycetes</taxon>
        <taxon>Helotiales</taxon>
        <taxon>Ploettnerulaceae</taxon>
        <taxon>Cadophora</taxon>
    </lineage>
</organism>
<protein>
    <recommendedName>
        <fullName evidence="6">Glycoside hydrolase family 55 protein</fullName>
    </recommendedName>
</protein>
<evidence type="ECO:0000259" key="2">
    <source>
        <dbReference type="PROSITE" id="PS51212"/>
    </source>
</evidence>
<dbReference type="Pfam" id="PF01476">
    <property type="entry name" value="LysM"/>
    <property type="match status" value="1"/>
</dbReference>
<dbReference type="SMART" id="SM00257">
    <property type="entry name" value="LysM"/>
    <property type="match status" value="2"/>
</dbReference>
<dbReference type="SMART" id="SM00321">
    <property type="entry name" value="WSC"/>
    <property type="match status" value="2"/>
</dbReference>
<dbReference type="InterPro" id="IPR012334">
    <property type="entry name" value="Pectin_lyas_fold"/>
</dbReference>
<dbReference type="Pfam" id="PF12708">
    <property type="entry name" value="Pect-lyase_RHGA_epim"/>
    <property type="match status" value="2"/>
</dbReference>
<dbReference type="EMBL" id="JAFJYH010000339">
    <property type="protein sequence ID" value="KAG4413002.1"/>
    <property type="molecule type" value="Genomic_DNA"/>
</dbReference>
<name>A0A8H7T4G8_9HELO</name>
<dbReference type="OrthoDB" id="5985073at2759"/>
<dbReference type="Gene3D" id="3.10.350.10">
    <property type="entry name" value="LysM domain"/>
    <property type="match status" value="3"/>
</dbReference>
<feature type="region of interest" description="Disordered" evidence="1">
    <location>
        <begin position="1426"/>
        <end position="1456"/>
    </location>
</feature>